<organism evidence="2">
    <name type="scientific">Laccaria bicolor (strain S238N-H82 / ATCC MYA-4686)</name>
    <name type="common">Bicoloured deceiver</name>
    <name type="synonym">Laccaria laccata var. bicolor</name>
    <dbReference type="NCBI Taxonomy" id="486041"/>
    <lineage>
        <taxon>Eukaryota</taxon>
        <taxon>Fungi</taxon>
        <taxon>Dikarya</taxon>
        <taxon>Basidiomycota</taxon>
        <taxon>Agaricomycotina</taxon>
        <taxon>Agaricomycetes</taxon>
        <taxon>Agaricomycetidae</taxon>
        <taxon>Agaricales</taxon>
        <taxon>Agaricineae</taxon>
        <taxon>Hydnangiaceae</taxon>
        <taxon>Laccaria</taxon>
    </lineage>
</organism>
<sequence>MASKYLQMIGSCSKKSRTTARRSVESNDHAPCQNWLSLILTFWHSRVVSVFGEHTAVTKNDVVAMRNERMKTRQRVNSDSAFTDLTARLKEAVVQNAPMVGDIYVYLQHTRPPRELISTPCHGPHQHKQN</sequence>
<dbReference type="InParanoid" id="B0DFP5"/>
<dbReference type="EMBL" id="DS547108">
    <property type="protein sequence ID" value="EDR06382.1"/>
    <property type="molecule type" value="Genomic_DNA"/>
</dbReference>
<evidence type="ECO:0000313" key="1">
    <source>
        <dbReference type="EMBL" id="EDR06382.1"/>
    </source>
</evidence>
<dbReference type="GeneID" id="6078371"/>
<name>B0DFP5_LACBS</name>
<accession>B0DFP5</accession>
<dbReference type="RefSeq" id="XP_001882754.1">
    <property type="nucleotide sequence ID" value="XM_001882719.1"/>
</dbReference>
<keyword evidence="2" id="KW-1185">Reference proteome</keyword>
<dbReference type="HOGENOM" id="CLU_1938531_0_0_1"/>
<dbReference type="AlphaFoldDB" id="B0DFP5"/>
<proteinExistence type="predicted"/>
<protein>
    <submittedName>
        <fullName evidence="1">Predicted protein</fullName>
    </submittedName>
</protein>
<gene>
    <name evidence="1" type="ORF">LACBIDRAFT_328690</name>
</gene>
<evidence type="ECO:0000313" key="2">
    <source>
        <dbReference type="Proteomes" id="UP000001194"/>
    </source>
</evidence>
<dbReference type="KEGG" id="lbc:LACBIDRAFT_328690"/>
<dbReference type="Proteomes" id="UP000001194">
    <property type="component" value="Unassembled WGS sequence"/>
</dbReference>
<reference evidence="1 2" key="1">
    <citation type="journal article" date="2008" name="Nature">
        <title>The genome of Laccaria bicolor provides insights into mycorrhizal symbiosis.</title>
        <authorList>
            <person name="Martin F."/>
            <person name="Aerts A."/>
            <person name="Ahren D."/>
            <person name="Brun A."/>
            <person name="Danchin E.G.J."/>
            <person name="Duchaussoy F."/>
            <person name="Gibon J."/>
            <person name="Kohler A."/>
            <person name="Lindquist E."/>
            <person name="Pereda V."/>
            <person name="Salamov A."/>
            <person name="Shapiro H.J."/>
            <person name="Wuyts J."/>
            <person name="Blaudez D."/>
            <person name="Buee M."/>
            <person name="Brokstein P."/>
            <person name="Canbaeck B."/>
            <person name="Cohen D."/>
            <person name="Courty P.E."/>
            <person name="Coutinho P.M."/>
            <person name="Delaruelle C."/>
            <person name="Detter J.C."/>
            <person name="Deveau A."/>
            <person name="DiFazio S."/>
            <person name="Duplessis S."/>
            <person name="Fraissinet-Tachet L."/>
            <person name="Lucic E."/>
            <person name="Frey-Klett P."/>
            <person name="Fourrey C."/>
            <person name="Feussner I."/>
            <person name="Gay G."/>
            <person name="Grimwood J."/>
            <person name="Hoegger P.J."/>
            <person name="Jain P."/>
            <person name="Kilaru S."/>
            <person name="Labbe J."/>
            <person name="Lin Y.C."/>
            <person name="Legue V."/>
            <person name="Le Tacon F."/>
            <person name="Marmeisse R."/>
            <person name="Melayah D."/>
            <person name="Montanini B."/>
            <person name="Muratet M."/>
            <person name="Nehls U."/>
            <person name="Niculita-Hirzel H."/>
            <person name="Oudot-Le Secq M.P."/>
            <person name="Peter M."/>
            <person name="Quesneville H."/>
            <person name="Rajashekar B."/>
            <person name="Reich M."/>
            <person name="Rouhier N."/>
            <person name="Schmutz J."/>
            <person name="Yin T."/>
            <person name="Chalot M."/>
            <person name="Henrissat B."/>
            <person name="Kuees U."/>
            <person name="Lucas S."/>
            <person name="Van de Peer Y."/>
            <person name="Podila G.K."/>
            <person name="Polle A."/>
            <person name="Pukkila P.J."/>
            <person name="Richardson P.M."/>
            <person name="Rouze P."/>
            <person name="Sanders I.R."/>
            <person name="Stajich J.E."/>
            <person name="Tunlid A."/>
            <person name="Tuskan G."/>
            <person name="Grigoriev I.V."/>
        </authorList>
    </citation>
    <scope>NUCLEOTIDE SEQUENCE [LARGE SCALE GENOMIC DNA]</scope>
    <source>
        <strain evidence="2">S238N-H82 / ATCC MYA-4686</strain>
    </source>
</reference>